<evidence type="ECO:0000313" key="11">
    <source>
        <dbReference type="EMBL" id="REE56349.1"/>
    </source>
</evidence>
<dbReference type="SUPFAM" id="SSF58104">
    <property type="entry name" value="Methyl-accepting chemotaxis protein (MCP) signaling domain"/>
    <property type="match status" value="1"/>
</dbReference>
<sequence>MQALQRIWSRGSKPSMTGVDDEGVLSQLINESLVISDQLTAAVEEVNQSISQLTDITEQSAIREGELRQCSERAMERIGETFSTLQEVTASAEQISGTAELLDTESKETKEVVLEVCRSLTNTDKVMNELQRQNGEMDLHIRALIEQTSRINEINSFIQEIVSQTSLLALNASIEAAHAGEYGRGFSVVAQQIKKLAEQSHEAVRRSSSLVEEIENGVKQVVTSVTLEKSAVEHGIQEMTQTKERMDLIFNRIQEVDRLVSKSSAASKQQTESMSGATDMLKDVVDAVSQTLDSVDVTLAHTHKQRGQIKKLDRISTNLHKSSAELTKAINKVGIKNEVKGIDINVSGSMQQLAKLATDTAISSLDDVVHQALLGQLLSRLPEIEAIWSNRDDGSFIYSQPEAGLLNAKGRQWWRQAMEGKSFTSEVYISAITKKPCLTISVPIRNASGVLIGVLGADIRVK</sequence>
<dbReference type="PROSITE" id="PS50111">
    <property type="entry name" value="CHEMOTAXIS_TRANSDUC_2"/>
    <property type="match status" value="1"/>
</dbReference>
<evidence type="ECO:0000256" key="7">
    <source>
        <dbReference type="ARBA" id="ARBA00023224"/>
    </source>
</evidence>
<evidence type="ECO:0000256" key="1">
    <source>
        <dbReference type="ARBA" id="ARBA00004651"/>
    </source>
</evidence>
<evidence type="ECO:0000313" key="12">
    <source>
        <dbReference type="Proteomes" id="UP000256304"/>
    </source>
</evidence>
<gene>
    <name evidence="11" type="ORF">A8990_16321</name>
</gene>
<dbReference type="GO" id="GO:0007165">
    <property type="term" value="P:signal transduction"/>
    <property type="evidence" value="ECO:0007669"/>
    <property type="project" value="UniProtKB-KW"/>
</dbReference>
<keyword evidence="6" id="KW-0472">Membrane</keyword>
<dbReference type="InterPro" id="IPR004089">
    <property type="entry name" value="MCPsignal_dom"/>
</dbReference>
<dbReference type="SUPFAM" id="SSF103190">
    <property type="entry name" value="Sensory domain-like"/>
    <property type="match status" value="1"/>
</dbReference>
<proteinExistence type="inferred from homology"/>
<accession>A0A3D9Q0K6</accession>
<dbReference type="SMART" id="SM00283">
    <property type="entry name" value="MA"/>
    <property type="match status" value="1"/>
</dbReference>
<dbReference type="InterPro" id="IPR029151">
    <property type="entry name" value="Sensor-like_sf"/>
</dbReference>
<dbReference type="Gene3D" id="1.10.287.950">
    <property type="entry name" value="Methyl-accepting chemotaxis protein"/>
    <property type="match status" value="1"/>
</dbReference>
<dbReference type="InterPro" id="IPR033479">
    <property type="entry name" value="dCache_1"/>
</dbReference>
<keyword evidence="7 9" id="KW-0807">Transducer</keyword>
<dbReference type="Proteomes" id="UP000256304">
    <property type="component" value="Unassembled WGS sequence"/>
</dbReference>
<evidence type="ECO:0000259" key="10">
    <source>
        <dbReference type="PROSITE" id="PS50111"/>
    </source>
</evidence>
<evidence type="ECO:0000256" key="6">
    <source>
        <dbReference type="ARBA" id="ARBA00023136"/>
    </source>
</evidence>
<dbReference type="PANTHER" id="PTHR32089">
    <property type="entry name" value="METHYL-ACCEPTING CHEMOTAXIS PROTEIN MCPB"/>
    <property type="match status" value="1"/>
</dbReference>
<dbReference type="Gene3D" id="3.30.450.20">
    <property type="entry name" value="PAS domain"/>
    <property type="match status" value="1"/>
</dbReference>
<keyword evidence="3" id="KW-0145">Chemotaxis</keyword>
<evidence type="ECO:0000256" key="9">
    <source>
        <dbReference type="PROSITE-ProRule" id="PRU00284"/>
    </source>
</evidence>
<dbReference type="AlphaFoldDB" id="A0A3D9Q0K6"/>
<keyword evidence="5" id="KW-1133">Transmembrane helix</keyword>
<dbReference type="PANTHER" id="PTHR32089:SF112">
    <property type="entry name" value="LYSOZYME-LIKE PROTEIN-RELATED"/>
    <property type="match status" value="1"/>
</dbReference>
<dbReference type="InterPro" id="IPR004090">
    <property type="entry name" value="Chemotax_Me-accpt_rcpt"/>
</dbReference>
<dbReference type="RefSeq" id="WP_116192642.1">
    <property type="nucleotide sequence ID" value="NZ_QTTN01000063.1"/>
</dbReference>
<dbReference type="EMBL" id="QTTN01000063">
    <property type="protein sequence ID" value="REE56349.1"/>
    <property type="molecule type" value="Genomic_DNA"/>
</dbReference>
<dbReference type="OrthoDB" id="9816519at2"/>
<dbReference type="PRINTS" id="PR00260">
    <property type="entry name" value="CHEMTRNSDUCR"/>
</dbReference>
<dbReference type="Pfam" id="PF00015">
    <property type="entry name" value="MCPsignal"/>
    <property type="match status" value="1"/>
</dbReference>
<dbReference type="GO" id="GO:0005886">
    <property type="term" value="C:plasma membrane"/>
    <property type="evidence" value="ECO:0007669"/>
    <property type="project" value="UniProtKB-SubCell"/>
</dbReference>
<keyword evidence="4" id="KW-0812">Transmembrane</keyword>
<keyword evidence="12" id="KW-1185">Reference proteome</keyword>
<name>A0A3D9Q0K6_9BACL</name>
<evidence type="ECO:0000256" key="5">
    <source>
        <dbReference type="ARBA" id="ARBA00022989"/>
    </source>
</evidence>
<evidence type="ECO:0000256" key="8">
    <source>
        <dbReference type="ARBA" id="ARBA00029447"/>
    </source>
</evidence>
<dbReference type="GO" id="GO:0004888">
    <property type="term" value="F:transmembrane signaling receptor activity"/>
    <property type="evidence" value="ECO:0007669"/>
    <property type="project" value="InterPro"/>
</dbReference>
<comment type="similarity">
    <text evidence="8">Belongs to the methyl-accepting chemotaxis (MCP) protein family.</text>
</comment>
<comment type="caution">
    <text evidence="11">The sequence shown here is derived from an EMBL/GenBank/DDBJ whole genome shotgun (WGS) entry which is preliminary data.</text>
</comment>
<evidence type="ECO:0000256" key="2">
    <source>
        <dbReference type="ARBA" id="ARBA00022475"/>
    </source>
</evidence>
<dbReference type="CDD" id="cd18773">
    <property type="entry name" value="PDC1_HK_sensor"/>
    <property type="match status" value="1"/>
</dbReference>
<dbReference type="GO" id="GO:0006935">
    <property type="term" value="P:chemotaxis"/>
    <property type="evidence" value="ECO:0007669"/>
    <property type="project" value="UniProtKB-KW"/>
</dbReference>
<comment type="subcellular location">
    <subcellularLocation>
        <location evidence="1">Cell membrane</location>
        <topology evidence="1">Multi-pass membrane protein</topology>
    </subcellularLocation>
</comment>
<evidence type="ECO:0000256" key="3">
    <source>
        <dbReference type="ARBA" id="ARBA00022500"/>
    </source>
</evidence>
<dbReference type="Pfam" id="PF02743">
    <property type="entry name" value="dCache_1"/>
    <property type="match status" value="1"/>
</dbReference>
<feature type="domain" description="Methyl-accepting transducer" evidence="10">
    <location>
        <begin position="49"/>
        <end position="285"/>
    </location>
</feature>
<organism evidence="11 12">
    <name type="scientific">Paenibacillus taihuensis</name>
    <dbReference type="NCBI Taxonomy" id="1156355"/>
    <lineage>
        <taxon>Bacteria</taxon>
        <taxon>Bacillati</taxon>
        <taxon>Bacillota</taxon>
        <taxon>Bacilli</taxon>
        <taxon>Bacillales</taxon>
        <taxon>Paenibacillaceae</taxon>
        <taxon>Paenibacillus</taxon>
    </lineage>
</organism>
<protein>
    <submittedName>
        <fullName evidence="11">Methyl-accepting chemotaxis sensory transducer with Cache sensor</fullName>
    </submittedName>
</protein>
<reference evidence="11 12" key="1">
    <citation type="submission" date="2018-08" db="EMBL/GenBank/DDBJ databases">
        <title>Genomic Encyclopedia of Type Strains, Phase III (KMG-III): the genomes of soil and plant-associated and newly described type strains.</title>
        <authorList>
            <person name="Whitman W."/>
        </authorList>
    </citation>
    <scope>NUCLEOTIDE SEQUENCE [LARGE SCALE GENOMIC DNA]</scope>
    <source>
        <strain evidence="11 12">CGMCC 1.10966</strain>
    </source>
</reference>
<keyword evidence="2" id="KW-1003">Cell membrane</keyword>
<evidence type="ECO:0000256" key="4">
    <source>
        <dbReference type="ARBA" id="ARBA00022692"/>
    </source>
</evidence>